<dbReference type="AlphaFoldDB" id="A0A1I2I1I6"/>
<reference evidence="7" key="1">
    <citation type="submission" date="2016-10" db="EMBL/GenBank/DDBJ databases">
        <authorList>
            <person name="Varghese N."/>
            <person name="Submissions S."/>
        </authorList>
    </citation>
    <scope>NUCLEOTIDE SEQUENCE [LARGE SCALE GENOMIC DNA]</scope>
    <source>
        <strain evidence="7">ATCC 25963</strain>
    </source>
</reference>
<dbReference type="Pfam" id="PF14312">
    <property type="entry name" value="FG-GAP_2"/>
    <property type="match status" value="6"/>
</dbReference>
<keyword evidence="3" id="KW-0325">Glycoprotein</keyword>
<evidence type="ECO:0000256" key="4">
    <source>
        <dbReference type="SAM" id="MobiDB-lite"/>
    </source>
</evidence>
<evidence type="ECO:0000256" key="2">
    <source>
        <dbReference type="ARBA" id="ARBA00022737"/>
    </source>
</evidence>
<evidence type="ECO:0000256" key="5">
    <source>
        <dbReference type="SAM" id="SignalP"/>
    </source>
</evidence>
<proteinExistence type="predicted"/>
<accession>A0A1I2I1I6</accession>
<protein>
    <submittedName>
        <fullName evidence="6">FG-GAP repeat-containing protein</fullName>
    </submittedName>
</protein>
<dbReference type="InterPro" id="IPR013517">
    <property type="entry name" value="FG-GAP"/>
</dbReference>
<evidence type="ECO:0000313" key="7">
    <source>
        <dbReference type="Proteomes" id="UP000199400"/>
    </source>
</evidence>
<dbReference type="STRING" id="54.SAMN02745121_08342"/>
<sequence>MSNRARLYPLLTLCTLGCPMPAEPADATATTDDATSDASSSTFAEELSTSEAILSTTFAEDIITTGSTSDSTGTEDEAPPAAPSLVLDYAPIKQFHFSWEPVAGAEYYQLLERPYPEIPGWSQLGDDLLGTSITTSMPIHLRVGAAYRLRACNQAGCSDSAPVEVDPGVDETIGYFKASNAGSGDYFGYGIAISADGSTMVVGAPLEDSGASGIDAEQLDESSVDSGAAYVFVREGDTWKQQAYLKPFNADTQDRFAQVAISADGDTIAVGAPTEDSAVTGIDGDPSDNSGQNSGAVYVFERKGGAWSQTAYIKASNTESYANFGGRVSLSADGHTLAVGAPYESSAATGVDSNPWKGVVEDSGAAYVYSREGDAWKQRAYLKASNTGKGDSFGSALALSADGTTLAVGATHEDSGSPGINGEQFDDSLDSGAVYMFALEGGAWSQQAYIKASNPNGPDLFGFSVALAHDGDTLVVGAPAEASAAAGVDGDQWSDEAYAAGAVYVFSRQGQAWQQEAYIKAPNAEEDDHFGISVALSGDGGVLAAGAPGDDSGEAGSFADPSDDTGPNSGAAHVFTRVAGHWTHRSYLKAPNSRSGHEFGSVVGLTADGGTLVVAAPLETSTAKGVGGNQRDAAGEQVGSVYMY</sequence>
<dbReference type="SUPFAM" id="SSF50965">
    <property type="entry name" value="Galactose oxidase, central domain"/>
    <property type="match status" value="1"/>
</dbReference>
<name>A0A1I2I1I6_9BACT</name>
<evidence type="ECO:0000256" key="1">
    <source>
        <dbReference type="ARBA" id="ARBA00022729"/>
    </source>
</evidence>
<feature type="chain" id="PRO_5011464170" evidence="5">
    <location>
        <begin position="25"/>
        <end position="644"/>
    </location>
</feature>
<feature type="signal peptide" evidence="5">
    <location>
        <begin position="1"/>
        <end position="24"/>
    </location>
</feature>
<gene>
    <name evidence="6" type="ORF">SAMN02745121_08342</name>
</gene>
<dbReference type="PANTHER" id="PTHR36220:SF1">
    <property type="entry name" value="GAMMA TUBULIN COMPLEX COMPONENT C-TERMINAL DOMAIN-CONTAINING PROTEIN"/>
    <property type="match status" value="1"/>
</dbReference>
<evidence type="ECO:0000256" key="3">
    <source>
        <dbReference type="ARBA" id="ARBA00023180"/>
    </source>
</evidence>
<feature type="region of interest" description="Disordered" evidence="4">
    <location>
        <begin position="546"/>
        <end position="570"/>
    </location>
</feature>
<dbReference type="Gene3D" id="2.130.10.130">
    <property type="entry name" value="Integrin alpha, N-terminal"/>
    <property type="match status" value="4"/>
</dbReference>
<evidence type="ECO:0000313" key="6">
    <source>
        <dbReference type="EMBL" id="SFF35510.1"/>
    </source>
</evidence>
<organism evidence="6 7">
    <name type="scientific">Nannocystis exedens</name>
    <dbReference type="NCBI Taxonomy" id="54"/>
    <lineage>
        <taxon>Bacteria</taxon>
        <taxon>Pseudomonadati</taxon>
        <taxon>Myxococcota</taxon>
        <taxon>Polyangia</taxon>
        <taxon>Nannocystales</taxon>
        <taxon>Nannocystaceae</taxon>
        <taxon>Nannocystis</taxon>
    </lineage>
</organism>
<keyword evidence="7" id="KW-1185">Reference proteome</keyword>
<dbReference type="SMART" id="SM00191">
    <property type="entry name" value="Int_alpha"/>
    <property type="match status" value="5"/>
</dbReference>
<dbReference type="InterPro" id="IPR013519">
    <property type="entry name" value="Int_alpha_beta-p"/>
</dbReference>
<dbReference type="OrthoDB" id="5504302at2"/>
<dbReference type="InterPro" id="IPR011043">
    <property type="entry name" value="Gal_Oxase/kelch_b-propeller"/>
</dbReference>
<dbReference type="EMBL" id="FOMX01000052">
    <property type="protein sequence ID" value="SFF35510.1"/>
    <property type="molecule type" value="Genomic_DNA"/>
</dbReference>
<dbReference type="InterPro" id="IPR028994">
    <property type="entry name" value="Integrin_alpha_N"/>
</dbReference>
<keyword evidence="2" id="KW-0677">Repeat</keyword>
<dbReference type="PANTHER" id="PTHR36220">
    <property type="entry name" value="UNNAMED PRODUCT"/>
    <property type="match status" value="1"/>
</dbReference>
<dbReference type="Proteomes" id="UP000199400">
    <property type="component" value="Unassembled WGS sequence"/>
</dbReference>
<keyword evidence="1 5" id="KW-0732">Signal</keyword>